<gene>
    <name evidence="1" type="ORF">HALO32_00707</name>
</gene>
<evidence type="ECO:0000313" key="2">
    <source>
        <dbReference type="Proteomes" id="UP000326725"/>
    </source>
</evidence>
<organism evidence="1 2">
    <name type="scientific">Halomonas lysinitropha</name>
    <dbReference type="NCBI Taxonomy" id="2607506"/>
    <lineage>
        <taxon>Bacteria</taxon>
        <taxon>Pseudomonadati</taxon>
        <taxon>Pseudomonadota</taxon>
        <taxon>Gammaproteobacteria</taxon>
        <taxon>Oceanospirillales</taxon>
        <taxon>Halomonadaceae</taxon>
        <taxon>Halomonas</taxon>
    </lineage>
</organism>
<protein>
    <submittedName>
        <fullName evidence="1">Uncharacterized protein</fullName>
    </submittedName>
</protein>
<keyword evidence="2" id="KW-1185">Reference proteome</keyword>
<name>A0A5K1I6B1_9GAMM</name>
<dbReference type="EMBL" id="CABVOU010000021">
    <property type="protein sequence ID" value="VVZ94652.1"/>
    <property type="molecule type" value="Genomic_DNA"/>
</dbReference>
<dbReference type="AlphaFoldDB" id="A0A5K1I6B1"/>
<reference evidence="1 2" key="1">
    <citation type="submission" date="2019-09" db="EMBL/GenBank/DDBJ databases">
        <authorList>
            <person name="Criscuolo A."/>
        </authorList>
    </citation>
    <scope>NUCLEOTIDE SEQUENCE [LARGE SCALE GENOMIC DNA]</scope>
    <source>
        <strain evidence="2">3(2)</strain>
    </source>
</reference>
<dbReference type="Proteomes" id="UP000326725">
    <property type="component" value="Unassembled WGS sequence"/>
</dbReference>
<evidence type="ECO:0000313" key="1">
    <source>
        <dbReference type="EMBL" id="VVZ94652.1"/>
    </source>
</evidence>
<accession>A0A5K1I6B1</accession>
<proteinExistence type="predicted"/>
<sequence>MAGPEDMDVEKPFIGQLVGQGWTSWPDYEQIKS</sequence>